<organism evidence="2 3">
    <name type="scientific">Candidatus Woesebacteria bacterium GW2011_GWD1_38_10</name>
    <dbReference type="NCBI Taxonomy" id="1618592"/>
    <lineage>
        <taxon>Bacteria</taxon>
        <taxon>Candidatus Woeseibacteriota</taxon>
    </lineage>
</organism>
<evidence type="ECO:0000313" key="3">
    <source>
        <dbReference type="Proteomes" id="UP000034366"/>
    </source>
</evidence>
<feature type="chain" id="PRO_5002532627" evidence="1">
    <location>
        <begin position="23"/>
        <end position="197"/>
    </location>
</feature>
<gene>
    <name evidence="2" type="ORF">US67_C0069G0005</name>
</gene>
<reference evidence="2 3" key="1">
    <citation type="journal article" date="2015" name="Nature">
        <title>rRNA introns, odd ribosomes, and small enigmatic genomes across a large radiation of phyla.</title>
        <authorList>
            <person name="Brown C.T."/>
            <person name="Hug L.A."/>
            <person name="Thomas B.C."/>
            <person name="Sharon I."/>
            <person name="Castelle C.J."/>
            <person name="Singh A."/>
            <person name="Wilkins M.J."/>
            <person name="Williams K.H."/>
            <person name="Banfield J.F."/>
        </authorList>
    </citation>
    <scope>NUCLEOTIDE SEQUENCE [LARGE SCALE GENOMIC DNA]</scope>
</reference>
<dbReference type="AlphaFoldDB" id="A0A0G0I6Z5"/>
<sequence length="197" mass="21471">MKKLAFGIASLALILSATVALAANNQSLDYVEAEDLAETNGWGLAVSDITSSTTAYGGILTSGDAGMVTTLGYDGAAEYTFTWEQGAAQTLVIRHLDGFADDSFVVDAYRDPGYGQGKSNNDQEWWVKVGEYNDQYSTEEWITSEFDLTGYGHWAKGTGEMKVKITRTGANWSGYEIWGQLAIDWMELKGNTNNSAR</sequence>
<dbReference type="Proteomes" id="UP000034366">
    <property type="component" value="Unassembled WGS sequence"/>
</dbReference>
<dbReference type="EMBL" id="LBTW01000069">
    <property type="protein sequence ID" value="KKQ46740.1"/>
    <property type="molecule type" value="Genomic_DNA"/>
</dbReference>
<accession>A0A0G0I6Z5</accession>
<name>A0A0G0I6Z5_9BACT</name>
<proteinExistence type="predicted"/>
<comment type="caution">
    <text evidence="2">The sequence shown here is derived from an EMBL/GenBank/DDBJ whole genome shotgun (WGS) entry which is preliminary data.</text>
</comment>
<keyword evidence="1" id="KW-0732">Signal</keyword>
<protein>
    <submittedName>
        <fullName evidence="2">Uncharacterized protein</fullName>
    </submittedName>
</protein>
<feature type="signal peptide" evidence="1">
    <location>
        <begin position="1"/>
        <end position="22"/>
    </location>
</feature>
<evidence type="ECO:0000256" key="1">
    <source>
        <dbReference type="SAM" id="SignalP"/>
    </source>
</evidence>
<evidence type="ECO:0000313" key="2">
    <source>
        <dbReference type="EMBL" id="KKQ46740.1"/>
    </source>
</evidence>